<protein>
    <submittedName>
        <fullName evidence="1">Uncharacterized protein</fullName>
    </submittedName>
</protein>
<evidence type="ECO:0000313" key="1">
    <source>
        <dbReference type="EMBL" id="PWN52940.1"/>
    </source>
</evidence>
<evidence type="ECO:0000313" key="2">
    <source>
        <dbReference type="Proteomes" id="UP000245626"/>
    </source>
</evidence>
<dbReference type="Proteomes" id="UP000245626">
    <property type="component" value="Unassembled WGS sequence"/>
</dbReference>
<proteinExistence type="predicted"/>
<dbReference type="EMBL" id="KZ819750">
    <property type="protein sequence ID" value="PWN52940.1"/>
    <property type="molecule type" value="Genomic_DNA"/>
</dbReference>
<gene>
    <name evidence="1" type="ORF">IE53DRAFT_235191</name>
</gene>
<accession>A0ACD0P4B5</accession>
<sequence length="302" mass="33821">MHSGNLSLSLTLSLPFSPPPFTPHPIDPREYHLQFRLSLPFHSSSSSSYSFFPARHRATCWPGPWLADLLPHFFFFFLFLFFLCVLFSSTPPPSSRGVDPHARTQRARTSAFLPLFCPSLGLSLFGFHPLSLSVARHRYCASVESARHPAQKATKEVQVERIIGRGRGRPNCRANVDCFQQLTSGELFHCSLSFFSFFSFFTFLDFLILFSSAQPHNSPFPSLAPSPTHTNLAPSPLPPRPQSEPVTRFPESSSAIVIPPHPVSHPILPFPLPTRPTQSSFRHELIIQPSLGHPTFNHPSLT</sequence>
<name>A0ACD0P4B5_9BASI</name>
<keyword evidence="2" id="KW-1185">Reference proteome</keyword>
<organism evidence="1 2">
    <name type="scientific">Violaceomyces palustris</name>
    <dbReference type="NCBI Taxonomy" id="1673888"/>
    <lineage>
        <taxon>Eukaryota</taxon>
        <taxon>Fungi</taxon>
        <taxon>Dikarya</taxon>
        <taxon>Basidiomycota</taxon>
        <taxon>Ustilaginomycotina</taxon>
        <taxon>Ustilaginomycetes</taxon>
        <taxon>Violaceomycetales</taxon>
        <taxon>Violaceomycetaceae</taxon>
        <taxon>Violaceomyces</taxon>
    </lineage>
</organism>
<reference evidence="1 2" key="1">
    <citation type="journal article" date="2018" name="Mol. Biol. Evol.">
        <title>Broad Genomic Sampling Reveals a Smut Pathogenic Ancestry of the Fungal Clade Ustilaginomycotina.</title>
        <authorList>
            <person name="Kijpornyongpan T."/>
            <person name="Mondo S.J."/>
            <person name="Barry K."/>
            <person name="Sandor L."/>
            <person name="Lee J."/>
            <person name="Lipzen A."/>
            <person name="Pangilinan J."/>
            <person name="LaButti K."/>
            <person name="Hainaut M."/>
            <person name="Henrissat B."/>
            <person name="Grigoriev I.V."/>
            <person name="Spatafora J.W."/>
            <person name="Aime M.C."/>
        </authorList>
    </citation>
    <scope>NUCLEOTIDE SEQUENCE [LARGE SCALE GENOMIC DNA]</scope>
    <source>
        <strain evidence="1 2">SA 807</strain>
    </source>
</reference>